<dbReference type="RefSeq" id="XP_018143179.1">
    <property type="nucleotide sequence ID" value="XM_018286514.1"/>
</dbReference>
<reference evidence="2 3" key="1">
    <citation type="journal article" date="2016" name="PLoS Pathog.">
        <title>Biosynthesis of antibiotic leucinostatins in bio-control fungus Purpureocillium lilacinum and their inhibition on phytophthora revealed by genome mining.</title>
        <authorList>
            <person name="Wang G."/>
            <person name="Liu Z."/>
            <person name="Lin R."/>
            <person name="Li E."/>
            <person name="Mao Z."/>
            <person name="Ling J."/>
            <person name="Yang Y."/>
            <person name="Yin W.B."/>
            <person name="Xie B."/>
        </authorList>
    </citation>
    <scope>NUCLEOTIDE SEQUENCE [LARGE SCALE GENOMIC DNA]</scope>
    <source>
        <strain evidence="2">170</strain>
    </source>
</reference>
<sequence>MSRISVSDSEALVFFQSLPQIPHPVHLRRSSEGGEHIVWSINDALIVRLPVDQSNTEPLIREKKLLDLIRKNEKIAPVVPSCIDLGIWQPHGWRYALYHKASGVSMESNMHAITGVTEDDLVDFLVSMKSVSAEDVLRIGIRRGEEANFEELVSQATKALNLLRTRKQLMELEGIITPDGLKAPSHLTLDGSKVEVLTHADLKGEHIFLDSTGHIMGIIDWSDAQIGCPSFEAFGLTVAVGAKMAARIAVRAGYGAEIVWKGVLMARCNGVTSLEGIMSGNDDSPEWLVRSQLNRAFEYFDV</sequence>
<name>A0A179FKI6_METCM</name>
<dbReference type="Gene3D" id="3.90.1200.10">
    <property type="match status" value="1"/>
</dbReference>
<feature type="domain" description="Aminoglycoside phosphotransferase" evidence="1">
    <location>
        <begin position="38"/>
        <end position="254"/>
    </location>
</feature>
<dbReference type="Proteomes" id="UP000078397">
    <property type="component" value="Unassembled WGS sequence"/>
</dbReference>
<gene>
    <name evidence="2" type="ORF">VFPPC_07696</name>
</gene>
<dbReference type="InterPro" id="IPR051678">
    <property type="entry name" value="AGP_Transferase"/>
</dbReference>
<keyword evidence="2" id="KW-0808">Transferase</keyword>
<comment type="caution">
    <text evidence="2">The sequence shown here is derived from an EMBL/GenBank/DDBJ whole genome shotgun (WGS) entry which is preliminary data.</text>
</comment>
<proteinExistence type="predicted"/>
<dbReference type="Pfam" id="PF01636">
    <property type="entry name" value="APH"/>
    <property type="match status" value="1"/>
</dbReference>
<dbReference type="PANTHER" id="PTHR21310">
    <property type="entry name" value="AMINOGLYCOSIDE PHOSPHOTRANSFERASE-RELATED-RELATED"/>
    <property type="match status" value="1"/>
</dbReference>
<evidence type="ECO:0000313" key="2">
    <source>
        <dbReference type="EMBL" id="OAQ66092.1"/>
    </source>
</evidence>
<dbReference type="AlphaFoldDB" id="A0A179FKI6"/>
<dbReference type="GO" id="GO:0016740">
    <property type="term" value="F:transferase activity"/>
    <property type="evidence" value="ECO:0007669"/>
    <property type="project" value="UniProtKB-KW"/>
</dbReference>
<dbReference type="KEGG" id="pchm:VFPPC_07696"/>
<dbReference type="InterPro" id="IPR011009">
    <property type="entry name" value="Kinase-like_dom_sf"/>
</dbReference>
<evidence type="ECO:0000259" key="1">
    <source>
        <dbReference type="Pfam" id="PF01636"/>
    </source>
</evidence>
<keyword evidence="3" id="KW-1185">Reference proteome</keyword>
<dbReference type="PANTHER" id="PTHR21310:SF15">
    <property type="entry name" value="AMINOGLYCOSIDE PHOSPHOTRANSFERASE DOMAIN-CONTAINING PROTEIN"/>
    <property type="match status" value="1"/>
</dbReference>
<dbReference type="GeneID" id="28850508"/>
<dbReference type="EMBL" id="LSBJ02000004">
    <property type="protein sequence ID" value="OAQ66092.1"/>
    <property type="molecule type" value="Genomic_DNA"/>
</dbReference>
<dbReference type="Gene3D" id="3.30.200.20">
    <property type="entry name" value="Phosphorylase Kinase, domain 1"/>
    <property type="match status" value="1"/>
</dbReference>
<dbReference type="InterPro" id="IPR002575">
    <property type="entry name" value="Aminoglycoside_PTrfase"/>
</dbReference>
<organism evidence="2 3">
    <name type="scientific">Pochonia chlamydosporia 170</name>
    <dbReference type="NCBI Taxonomy" id="1380566"/>
    <lineage>
        <taxon>Eukaryota</taxon>
        <taxon>Fungi</taxon>
        <taxon>Dikarya</taxon>
        <taxon>Ascomycota</taxon>
        <taxon>Pezizomycotina</taxon>
        <taxon>Sordariomycetes</taxon>
        <taxon>Hypocreomycetidae</taxon>
        <taxon>Hypocreales</taxon>
        <taxon>Clavicipitaceae</taxon>
        <taxon>Pochonia</taxon>
    </lineage>
</organism>
<accession>A0A179FKI6</accession>
<dbReference type="OrthoDB" id="5598852at2759"/>
<protein>
    <submittedName>
        <fullName evidence="2">Transferase</fullName>
    </submittedName>
</protein>
<dbReference type="SUPFAM" id="SSF56112">
    <property type="entry name" value="Protein kinase-like (PK-like)"/>
    <property type="match status" value="1"/>
</dbReference>
<evidence type="ECO:0000313" key="3">
    <source>
        <dbReference type="Proteomes" id="UP000078397"/>
    </source>
</evidence>